<sequence>MISVNICNLNIIHMPPQGNFVLFASKVALYVFKFLFLKYIFLIQYKKYAMVGYYNYFFIID</sequence>
<protein>
    <submittedName>
        <fullName evidence="2">Uncharacterized protein</fullName>
    </submittedName>
</protein>
<feature type="transmembrane region" description="Helical" evidence="1">
    <location>
        <begin position="20"/>
        <end position="41"/>
    </location>
</feature>
<evidence type="ECO:0000256" key="1">
    <source>
        <dbReference type="SAM" id="Phobius"/>
    </source>
</evidence>
<keyword evidence="1" id="KW-1133">Transmembrane helix</keyword>
<accession>A0A6C0ADM4</accession>
<dbReference type="EMBL" id="MN740593">
    <property type="protein sequence ID" value="QHS77806.1"/>
    <property type="molecule type" value="Genomic_DNA"/>
</dbReference>
<keyword evidence="1" id="KW-0472">Membrane</keyword>
<dbReference type="AlphaFoldDB" id="A0A6C0ADM4"/>
<reference evidence="2" key="1">
    <citation type="journal article" date="2020" name="Nature">
        <title>Giant virus diversity and host interactions through global metagenomics.</title>
        <authorList>
            <person name="Schulz F."/>
            <person name="Roux S."/>
            <person name="Paez-Espino D."/>
            <person name="Jungbluth S."/>
            <person name="Walsh D.A."/>
            <person name="Denef V.J."/>
            <person name="McMahon K.D."/>
            <person name="Konstantinidis K.T."/>
            <person name="Eloe-Fadrosh E.A."/>
            <person name="Kyrpides N.C."/>
            <person name="Woyke T."/>
        </authorList>
    </citation>
    <scope>NUCLEOTIDE SEQUENCE</scope>
    <source>
        <strain evidence="2">GVMAG-S-1021933-23</strain>
    </source>
</reference>
<evidence type="ECO:0000313" key="2">
    <source>
        <dbReference type="EMBL" id="QHS77806.1"/>
    </source>
</evidence>
<proteinExistence type="predicted"/>
<keyword evidence="1" id="KW-0812">Transmembrane</keyword>
<organism evidence="2">
    <name type="scientific">viral metagenome</name>
    <dbReference type="NCBI Taxonomy" id="1070528"/>
    <lineage>
        <taxon>unclassified sequences</taxon>
        <taxon>metagenomes</taxon>
        <taxon>organismal metagenomes</taxon>
    </lineage>
</organism>
<name>A0A6C0ADM4_9ZZZZ</name>